<keyword evidence="3" id="KW-0963">Cytoplasm</keyword>
<dbReference type="InterPro" id="IPR013873">
    <property type="entry name" value="Cdc37_C"/>
</dbReference>
<dbReference type="Pfam" id="PF08565">
    <property type="entry name" value="CDC37_M"/>
    <property type="match status" value="1"/>
</dbReference>
<dbReference type="OrthoDB" id="440202at2759"/>
<dbReference type="SMART" id="SM01069">
    <property type="entry name" value="CDC37_C"/>
    <property type="match status" value="1"/>
</dbReference>
<evidence type="ECO:0000256" key="5">
    <source>
        <dbReference type="ARBA" id="ARBA00031396"/>
    </source>
</evidence>
<dbReference type="GO" id="GO:0019901">
    <property type="term" value="F:protein kinase binding"/>
    <property type="evidence" value="ECO:0007669"/>
    <property type="project" value="InterPro"/>
</dbReference>
<dbReference type="PANTHER" id="PTHR12800">
    <property type="entry name" value="CDC37-RELATED"/>
    <property type="match status" value="1"/>
</dbReference>
<keyword evidence="4" id="KW-0143">Chaperone</keyword>
<feature type="domain" description="Cdc37 Hsp90 binding" evidence="8">
    <location>
        <begin position="187"/>
        <end position="379"/>
    </location>
</feature>
<evidence type="ECO:0000259" key="8">
    <source>
        <dbReference type="SMART" id="SM01070"/>
    </source>
</evidence>
<dbReference type="InterPro" id="IPR004918">
    <property type="entry name" value="Cdc37"/>
</dbReference>
<dbReference type="GO" id="GO:0006457">
    <property type="term" value="P:protein folding"/>
    <property type="evidence" value="ECO:0007669"/>
    <property type="project" value="TreeGrafter"/>
</dbReference>
<evidence type="ECO:0000259" key="9">
    <source>
        <dbReference type="SMART" id="SM01071"/>
    </source>
</evidence>
<feature type="compositionally biased region" description="Low complexity" evidence="6">
    <location>
        <begin position="190"/>
        <end position="205"/>
    </location>
</feature>
<feature type="domain" description="Cdc37 N-terminal" evidence="9">
    <location>
        <begin position="2"/>
        <end position="184"/>
    </location>
</feature>
<dbReference type="SUPFAM" id="SSF101391">
    <property type="entry name" value="Hsp90 co-chaperone CDC37"/>
    <property type="match status" value="1"/>
</dbReference>
<evidence type="ECO:0000256" key="4">
    <source>
        <dbReference type="ARBA" id="ARBA00023186"/>
    </source>
</evidence>
<keyword evidence="11" id="KW-1185">Reference proteome</keyword>
<evidence type="ECO:0000313" key="11">
    <source>
        <dbReference type="Proteomes" id="UP000094801"/>
    </source>
</evidence>
<sequence length="509" mass="57143">MAIDYSKWDKIELSDDSDVEVHPNVDKKSFIKWKQRDIHEKRIQRNNDIKGLKVQKEMYTQLNKRVDAMLKELGTSGALVDEKERNTWLASNFDPKEKCEIEQNGGDNPPYNEMVEDLFTQITDDMVKDGEDPSNLASLSSRIMTHRAKIASVLLQIDPKLEELEREKSKLISSEDIKDGWNSSFINKNTGSTASSAPSGTTGAKSTDKVQVVETINSPGASKSLQKPSIPIEQLDELELLPETKVFSEIPADSLLQSARFLESHLYIVCEHQKDALMMSSFESQLSDDKKKTKQIIHQALILQYLNDLFVAAGGDRATYQQKEKALGLFIGKLNDKGSAASQAFQADLEKTFQHIVNRSNIIKEEQAQQQASNEGGEEGVEQIQLRSIDESTELIVSVPEKGTPEYEIFETLPSAMKSALLTGDLNEINKVFATMSVADAEELLEKFDECGVISVKAVLENEDEFKMLKEEYEHQEDRLDGLNEEENEGEDDVIVNKVEELSTADIVD</sequence>
<dbReference type="Proteomes" id="UP000094801">
    <property type="component" value="Unassembled WGS sequence"/>
</dbReference>
<protein>
    <recommendedName>
        <fullName evidence="5">Hsp90 chaperone protein kinase-targeting subunit</fullName>
    </recommendedName>
</protein>
<dbReference type="GO" id="GO:0051082">
    <property type="term" value="F:unfolded protein binding"/>
    <property type="evidence" value="ECO:0007669"/>
    <property type="project" value="TreeGrafter"/>
</dbReference>
<dbReference type="SMART" id="SM01070">
    <property type="entry name" value="CDC37_M"/>
    <property type="match status" value="1"/>
</dbReference>
<name>A0A1E4T6I0_9ASCO</name>
<dbReference type="EMBL" id="KV453848">
    <property type="protein sequence ID" value="ODV87369.1"/>
    <property type="molecule type" value="Genomic_DNA"/>
</dbReference>
<proteinExistence type="inferred from homology"/>
<dbReference type="InterPro" id="IPR013874">
    <property type="entry name" value="Cdc37_Hsp90-bd"/>
</dbReference>
<comment type="similarity">
    <text evidence="2">Belongs to the CDC37 family.</text>
</comment>
<reference evidence="11" key="1">
    <citation type="submission" date="2016-04" db="EMBL/GenBank/DDBJ databases">
        <title>Comparative genomics of biotechnologically important yeasts.</title>
        <authorList>
            <consortium name="DOE Joint Genome Institute"/>
            <person name="Riley R."/>
            <person name="Haridas S."/>
            <person name="Wolfe K.H."/>
            <person name="Lopes M.R."/>
            <person name="Hittinger C.T."/>
            <person name="Goker M."/>
            <person name="Salamov A."/>
            <person name="Wisecaver J."/>
            <person name="Long T.M."/>
            <person name="Aerts A.L."/>
            <person name="Barry K."/>
            <person name="Choi C."/>
            <person name="Clum A."/>
            <person name="Coughlan A.Y."/>
            <person name="Deshpande S."/>
            <person name="Douglass A.P."/>
            <person name="Hanson S.J."/>
            <person name="Klenk H.-P."/>
            <person name="Labutti K."/>
            <person name="Lapidus A."/>
            <person name="Lindquist E."/>
            <person name="Lipzen A."/>
            <person name="Meier-Kolthoff J.P."/>
            <person name="Ohm R.A."/>
            <person name="Otillar R.P."/>
            <person name="Pangilinan J."/>
            <person name="Peng Y."/>
            <person name="Rokas A."/>
            <person name="Rosa C.A."/>
            <person name="Scheuner C."/>
            <person name="Sibirny A.A."/>
            <person name="Slot J.C."/>
            <person name="Stielow J.B."/>
            <person name="Sun H."/>
            <person name="Kurtzman C.P."/>
            <person name="Blackwell M."/>
            <person name="Grigoriev I.V."/>
            <person name="Jeffries T.W."/>
        </authorList>
    </citation>
    <scope>NUCLEOTIDE SEQUENCE [LARGE SCALE GENOMIC DNA]</scope>
    <source>
        <strain evidence="11">NRRL YB-2248</strain>
    </source>
</reference>
<dbReference type="GO" id="GO:0051087">
    <property type="term" value="F:protein-folding chaperone binding"/>
    <property type="evidence" value="ECO:0007669"/>
    <property type="project" value="TreeGrafter"/>
</dbReference>
<feature type="region of interest" description="Disordered" evidence="6">
    <location>
        <begin position="188"/>
        <end position="208"/>
    </location>
</feature>
<feature type="domain" description="Cdc37 C-terminal" evidence="7">
    <location>
        <begin position="397"/>
        <end position="491"/>
    </location>
</feature>
<accession>A0A1E4T6I0</accession>
<evidence type="ECO:0000256" key="1">
    <source>
        <dbReference type="ARBA" id="ARBA00004496"/>
    </source>
</evidence>
<evidence type="ECO:0000259" key="7">
    <source>
        <dbReference type="SMART" id="SM01069"/>
    </source>
</evidence>
<evidence type="ECO:0000313" key="10">
    <source>
        <dbReference type="EMBL" id="ODV87369.1"/>
    </source>
</evidence>
<feature type="region of interest" description="Disordered" evidence="6">
    <location>
        <begin position="477"/>
        <end position="496"/>
    </location>
</feature>
<comment type="subcellular location">
    <subcellularLocation>
        <location evidence="1">Cytoplasm</location>
    </subcellularLocation>
</comment>
<dbReference type="GO" id="GO:0005737">
    <property type="term" value="C:cytoplasm"/>
    <property type="evidence" value="ECO:0007669"/>
    <property type="project" value="UniProtKB-SubCell"/>
</dbReference>
<evidence type="ECO:0000256" key="2">
    <source>
        <dbReference type="ARBA" id="ARBA00006222"/>
    </source>
</evidence>
<feature type="compositionally biased region" description="Acidic residues" evidence="6">
    <location>
        <begin position="483"/>
        <end position="494"/>
    </location>
</feature>
<dbReference type="Pfam" id="PF08564">
    <property type="entry name" value="CDC37_C"/>
    <property type="match status" value="1"/>
</dbReference>
<dbReference type="Pfam" id="PF03234">
    <property type="entry name" value="CDC37_N"/>
    <property type="match status" value="1"/>
</dbReference>
<dbReference type="GO" id="GO:0050821">
    <property type="term" value="P:protein stabilization"/>
    <property type="evidence" value="ECO:0007669"/>
    <property type="project" value="TreeGrafter"/>
</dbReference>
<dbReference type="PANTHER" id="PTHR12800:SF4">
    <property type="entry name" value="HSP90 CO-CHAPERONE CDC37"/>
    <property type="match status" value="1"/>
</dbReference>
<dbReference type="Gene3D" id="1.20.58.610">
    <property type="entry name" value="Cdc37, Hsp90 binding domain"/>
    <property type="match status" value="1"/>
</dbReference>
<dbReference type="SMART" id="SM01071">
    <property type="entry name" value="CDC37_N"/>
    <property type="match status" value="1"/>
</dbReference>
<organism evidence="10 11">
    <name type="scientific">[Candida] arabinofermentans NRRL YB-2248</name>
    <dbReference type="NCBI Taxonomy" id="983967"/>
    <lineage>
        <taxon>Eukaryota</taxon>
        <taxon>Fungi</taxon>
        <taxon>Dikarya</taxon>
        <taxon>Ascomycota</taxon>
        <taxon>Saccharomycotina</taxon>
        <taxon>Pichiomycetes</taxon>
        <taxon>Pichiales</taxon>
        <taxon>Pichiaceae</taxon>
        <taxon>Ogataea</taxon>
        <taxon>Ogataea/Candida clade</taxon>
    </lineage>
</organism>
<dbReference type="InterPro" id="IPR038189">
    <property type="entry name" value="Cdc37_Hsp90-bd_sf"/>
</dbReference>
<gene>
    <name evidence="10" type="ORF">CANARDRAFT_26768</name>
</gene>
<dbReference type="GO" id="GO:0031072">
    <property type="term" value="F:heat shock protein binding"/>
    <property type="evidence" value="ECO:0007669"/>
    <property type="project" value="TreeGrafter"/>
</dbReference>
<dbReference type="STRING" id="983967.A0A1E4T6I0"/>
<dbReference type="InterPro" id="IPR013855">
    <property type="entry name" value="Cdc37_N_dom"/>
</dbReference>
<evidence type="ECO:0000256" key="6">
    <source>
        <dbReference type="SAM" id="MobiDB-lite"/>
    </source>
</evidence>
<evidence type="ECO:0000256" key="3">
    <source>
        <dbReference type="ARBA" id="ARBA00022490"/>
    </source>
</evidence>
<dbReference type="AlphaFoldDB" id="A0A1E4T6I0"/>